<name>A0A1Q3ET20_LENED</name>
<evidence type="ECO:0000313" key="2">
    <source>
        <dbReference type="EMBL" id="GAW10376.1"/>
    </source>
</evidence>
<comment type="caution">
    <text evidence="2">The sequence shown here is derived from an EMBL/GenBank/DDBJ whole genome shotgun (WGS) entry which is preliminary data.</text>
</comment>
<keyword evidence="1" id="KW-0812">Transmembrane</keyword>
<keyword evidence="3" id="KW-1185">Reference proteome</keyword>
<gene>
    <name evidence="2" type="ORF">LENED_012634</name>
</gene>
<keyword evidence="1" id="KW-0472">Membrane</keyword>
<dbReference type="Proteomes" id="UP000188533">
    <property type="component" value="Unassembled WGS sequence"/>
</dbReference>
<proteinExistence type="predicted"/>
<dbReference type="EMBL" id="BDGU01001689">
    <property type="protein sequence ID" value="GAW10376.1"/>
    <property type="molecule type" value="Genomic_DNA"/>
</dbReference>
<evidence type="ECO:0000256" key="1">
    <source>
        <dbReference type="SAM" id="Phobius"/>
    </source>
</evidence>
<reference evidence="2 3" key="2">
    <citation type="submission" date="2017-02" db="EMBL/GenBank/DDBJ databases">
        <title>A genome survey and senescence transcriptome analysis in Lentinula edodes.</title>
        <authorList>
            <person name="Sakamoto Y."/>
            <person name="Nakade K."/>
            <person name="Sato S."/>
            <person name="Yoshida Y."/>
            <person name="Miyazaki K."/>
            <person name="Natsume S."/>
            <person name="Konno N."/>
        </authorList>
    </citation>
    <scope>NUCLEOTIDE SEQUENCE [LARGE SCALE GENOMIC DNA]</scope>
    <source>
        <strain evidence="2 3">NBRC 111202</strain>
    </source>
</reference>
<sequence>MRSRVAIPIEYVQHLRAELCERPIDYIQILSATIATMAKLVKKSKPDSGTSQYLELPLSHHPRNQGNTKPLNLYPHFKSVNYWTARALTAETLLAAGIGHSENLQNVTVSQETKKATEIAQLTKLYDERLAKLEKLLITLLGVLFTITFLTFFSQLTLIHGGRKDTSTRSQWAHFTIPILSPFASVVEHEVSVVGSKTIIGLGLVISGLAYLLLRHNGRNRP</sequence>
<feature type="transmembrane region" description="Helical" evidence="1">
    <location>
        <begin position="136"/>
        <end position="159"/>
    </location>
</feature>
<feature type="transmembrane region" description="Helical" evidence="1">
    <location>
        <begin position="194"/>
        <end position="214"/>
    </location>
</feature>
<protein>
    <submittedName>
        <fullName evidence="2">Uncharacterized protein</fullName>
    </submittedName>
</protein>
<organism evidence="2 3">
    <name type="scientific">Lentinula edodes</name>
    <name type="common">Shiitake mushroom</name>
    <name type="synonym">Lentinus edodes</name>
    <dbReference type="NCBI Taxonomy" id="5353"/>
    <lineage>
        <taxon>Eukaryota</taxon>
        <taxon>Fungi</taxon>
        <taxon>Dikarya</taxon>
        <taxon>Basidiomycota</taxon>
        <taxon>Agaricomycotina</taxon>
        <taxon>Agaricomycetes</taxon>
        <taxon>Agaricomycetidae</taxon>
        <taxon>Agaricales</taxon>
        <taxon>Marasmiineae</taxon>
        <taxon>Omphalotaceae</taxon>
        <taxon>Lentinula</taxon>
    </lineage>
</organism>
<evidence type="ECO:0000313" key="3">
    <source>
        <dbReference type="Proteomes" id="UP000188533"/>
    </source>
</evidence>
<reference evidence="2 3" key="1">
    <citation type="submission" date="2016-08" db="EMBL/GenBank/DDBJ databases">
        <authorList>
            <consortium name="Lentinula edodes genome sequencing consortium"/>
            <person name="Sakamoto Y."/>
            <person name="Nakade K."/>
            <person name="Sato S."/>
            <person name="Yoshida Y."/>
            <person name="Miyazaki K."/>
            <person name="Natsume S."/>
            <person name="Konno N."/>
        </authorList>
    </citation>
    <scope>NUCLEOTIDE SEQUENCE [LARGE SCALE GENOMIC DNA]</scope>
    <source>
        <strain evidence="2 3">NBRC 111202</strain>
    </source>
</reference>
<accession>A0A1Q3ET20</accession>
<keyword evidence="1" id="KW-1133">Transmembrane helix</keyword>
<dbReference type="AlphaFoldDB" id="A0A1Q3ET20"/>